<proteinExistence type="predicted"/>
<evidence type="ECO:0000256" key="1">
    <source>
        <dbReference type="SAM" id="MobiDB-lite"/>
    </source>
</evidence>
<evidence type="ECO:0000313" key="3">
    <source>
        <dbReference type="Proteomes" id="UP001292571"/>
    </source>
</evidence>
<evidence type="ECO:0000313" key="2">
    <source>
        <dbReference type="EMBL" id="MEA1606147.1"/>
    </source>
</evidence>
<name>A0ABU5P8Z2_9PSED</name>
<dbReference type="EMBL" id="JAYEET010000034">
    <property type="protein sequence ID" value="MEA1606147.1"/>
    <property type="molecule type" value="Genomic_DNA"/>
</dbReference>
<reference evidence="2 3" key="1">
    <citation type="submission" date="2023-12" db="EMBL/GenBank/DDBJ databases">
        <title>Pseudomonas sp. T5W1.</title>
        <authorList>
            <person name="Maltman C."/>
        </authorList>
    </citation>
    <scope>NUCLEOTIDE SEQUENCE [LARGE SCALE GENOMIC DNA]</scope>
    <source>
        <strain evidence="2 3">T5W1</strain>
    </source>
</reference>
<dbReference type="Proteomes" id="UP001292571">
    <property type="component" value="Unassembled WGS sequence"/>
</dbReference>
<gene>
    <name evidence="2" type="ORF">SOP97_10020</name>
</gene>
<evidence type="ECO:0008006" key="4">
    <source>
        <dbReference type="Google" id="ProtNLM"/>
    </source>
</evidence>
<sequence length="246" mass="25769">MHTYITDNAGVLAGPVELPVIPGLGIQVPSNAIQLAAKLVNPAAGKVWALVDGQPQQLADYRGTVYSTATGAEQQHSELGDLPEGLTTERRPSADHRWSGNGWAFDAALQAANHSALQLSLCEQVDTAADAARNTVAGDPLRAVEYDRARMAAEQYAAANYQGNVPPMVAAWAINGRTPQQAADSILAEAAQYTTALVYLRTVRLNAKELIRNAMAAGEVEQAEDIAAETIASIEAAVAGIGNNAG</sequence>
<organism evidence="2 3">
    <name type="scientific">Pseudomonas spirodelae</name>
    <dbReference type="NCBI Taxonomy" id="3101751"/>
    <lineage>
        <taxon>Bacteria</taxon>
        <taxon>Pseudomonadati</taxon>
        <taxon>Pseudomonadota</taxon>
        <taxon>Gammaproteobacteria</taxon>
        <taxon>Pseudomonadales</taxon>
        <taxon>Pseudomonadaceae</taxon>
        <taxon>Pseudomonas</taxon>
    </lineage>
</organism>
<feature type="region of interest" description="Disordered" evidence="1">
    <location>
        <begin position="70"/>
        <end position="95"/>
    </location>
</feature>
<comment type="caution">
    <text evidence="2">The sequence shown here is derived from an EMBL/GenBank/DDBJ whole genome shotgun (WGS) entry which is preliminary data.</text>
</comment>
<protein>
    <recommendedName>
        <fullName evidence="4">Phage tail protein</fullName>
    </recommendedName>
</protein>
<keyword evidence="3" id="KW-1185">Reference proteome</keyword>
<dbReference type="RefSeq" id="WP_322949116.1">
    <property type="nucleotide sequence ID" value="NZ_JAYEET010000034.1"/>
</dbReference>
<accession>A0ABU5P8Z2</accession>